<protein>
    <submittedName>
        <fullName evidence="2">Peroxisome biogenesis protein 1</fullName>
    </submittedName>
</protein>
<dbReference type="AlphaFoldDB" id="A0A2Z7CHQ8"/>
<sequence>MEMGIDQLNLHSVQLGYLKILQMGNADPNNTKAGKQIRGSVNPSQLGGRHSNPIVTTPMIALDFSGTTTQSASHNVALISGHQSICQAQYVLATRQSSIQREMLTPKLKPAGEHTKQTSPKSFEHQYLRTSTPTLIQRSTSWYQIPYEKPAAGYANATKTQHLNLTKRRRIAPTTGSSNQQLVTQSQRIPHNKSLAAGTSRNTQNAAFRLIKTTSLYLYDWFFKPSAGRSFTHRSLRGVQRGQICLRGSPAVLAVSCVAYSRSLKMQAEDGIRCRCKEESESDVEQLIQMLD</sequence>
<name>A0A2Z7CHQ8_9LAMI</name>
<feature type="compositionally biased region" description="Polar residues" evidence="1">
    <location>
        <begin position="174"/>
        <end position="189"/>
    </location>
</feature>
<reference evidence="2 3" key="1">
    <citation type="journal article" date="2015" name="Proc. Natl. Acad. Sci. U.S.A.">
        <title>The resurrection genome of Boea hygrometrica: A blueprint for survival of dehydration.</title>
        <authorList>
            <person name="Xiao L."/>
            <person name="Yang G."/>
            <person name="Zhang L."/>
            <person name="Yang X."/>
            <person name="Zhao S."/>
            <person name="Ji Z."/>
            <person name="Zhou Q."/>
            <person name="Hu M."/>
            <person name="Wang Y."/>
            <person name="Chen M."/>
            <person name="Xu Y."/>
            <person name="Jin H."/>
            <person name="Xiao X."/>
            <person name="Hu G."/>
            <person name="Bao F."/>
            <person name="Hu Y."/>
            <person name="Wan P."/>
            <person name="Li L."/>
            <person name="Deng X."/>
            <person name="Kuang T."/>
            <person name="Xiang C."/>
            <person name="Zhu J.K."/>
            <person name="Oliver M.J."/>
            <person name="He Y."/>
        </authorList>
    </citation>
    <scope>NUCLEOTIDE SEQUENCE [LARGE SCALE GENOMIC DNA]</scope>
    <source>
        <strain evidence="3">cv. XS01</strain>
    </source>
</reference>
<dbReference type="Proteomes" id="UP000250235">
    <property type="component" value="Unassembled WGS sequence"/>
</dbReference>
<evidence type="ECO:0000313" key="3">
    <source>
        <dbReference type="Proteomes" id="UP000250235"/>
    </source>
</evidence>
<gene>
    <name evidence="2" type="ORF">F511_40386</name>
</gene>
<evidence type="ECO:0000313" key="2">
    <source>
        <dbReference type="EMBL" id="KZV45427.1"/>
    </source>
</evidence>
<proteinExistence type="predicted"/>
<evidence type="ECO:0000256" key="1">
    <source>
        <dbReference type="SAM" id="MobiDB-lite"/>
    </source>
</evidence>
<feature type="region of interest" description="Disordered" evidence="1">
    <location>
        <begin position="172"/>
        <end position="191"/>
    </location>
</feature>
<dbReference type="EMBL" id="KQ996133">
    <property type="protein sequence ID" value="KZV45427.1"/>
    <property type="molecule type" value="Genomic_DNA"/>
</dbReference>
<keyword evidence="3" id="KW-1185">Reference proteome</keyword>
<organism evidence="2 3">
    <name type="scientific">Dorcoceras hygrometricum</name>
    <dbReference type="NCBI Taxonomy" id="472368"/>
    <lineage>
        <taxon>Eukaryota</taxon>
        <taxon>Viridiplantae</taxon>
        <taxon>Streptophyta</taxon>
        <taxon>Embryophyta</taxon>
        <taxon>Tracheophyta</taxon>
        <taxon>Spermatophyta</taxon>
        <taxon>Magnoliopsida</taxon>
        <taxon>eudicotyledons</taxon>
        <taxon>Gunneridae</taxon>
        <taxon>Pentapetalae</taxon>
        <taxon>asterids</taxon>
        <taxon>lamiids</taxon>
        <taxon>Lamiales</taxon>
        <taxon>Gesneriaceae</taxon>
        <taxon>Didymocarpoideae</taxon>
        <taxon>Trichosporeae</taxon>
        <taxon>Loxocarpinae</taxon>
        <taxon>Dorcoceras</taxon>
    </lineage>
</organism>
<accession>A0A2Z7CHQ8</accession>